<dbReference type="Proteomes" id="UP000001396">
    <property type="component" value="Unassembled WGS sequence"/>
</dbReference>
<dbReference type="InParanoid" id="D3AX92"/>
<dbReference type="GeneID" id="31356254"/>
<evidence type="ECO:0000313" key="1">
    <source>
        <dbReference type="EMBL" id="EFA86161.1"/>
    </source>
</evidence>
<dbReference type="PANTHER" id="PTHR33129">
    <property type="entry name" value="PROTEIN KINASE DOMAIN-CONTAINING PROTEIN-RELATED"/>
    <property type="match status" value="1"/>
</dbReference>
<evidence type="ECO:0000313" key="2">
    <source>
        <dbReference type="Proteomes" id="UP000001396"/>
    </source>
</evidence>
<dbReference type="RefSeq" id="XP_020438266.1">
    <property type="nucleotide sequence ID" value="XM_020571743.1"/>
</dbReference>
<comment type="caution">
    <text evidence="1">The sequence shown here is derived from an EMBL/GenBank/DDBJ whole genome shotgun (WGS) entry which is preliminary data.</text>
</comment>
<sequence>MTLKEPFLGRNSILVRHCYEWFSDMVQDMKSNGLHGVNITGDTGIGKSMWVIYFMWQQSRLGNSIIYHSIHISGKSVLFDFEAKDGSPRTTLGKIDTLLSATIPETTWYIVDGVVPILEAMHFTVLLSSPSNEAVHKQFRKTTFKNDIKYMPDWTLDEINRAASTVTPPPDPNTIKHAFYKWGGIPRYVLQMHDLESQQQLSAQLLNRALAVESMVAVLLSSVSDDTDVSQKLVHNIVDGQGRLLGLKWASKTSQRLTACILPTTSSRLQYQRAIVR</sequence>
<name>D3AX92_HETP5</name>
<dbReference type="OMA" id="TTHDIRY"/>
<dbReference type="InterPro" id="IPR052980">
    <property type="entry name" value="Crinkler_effector"/>
</dbReference>
<accession>D3AX92</accession>
<proteinExistence type="predicted"/>
<dbReference type="PANTHER" id="PTHR33129:SF1">
    <property type="entry name" value="ATP-BINDING PROTEIN"/>
    <property type="match status" value="1"/>
</dbReference>
<organism evidence="1 2">
    <name type="scientific">Heterostelium pallidum (strain ATCC 26659 / Pp 5 / PN500)</name>
    <name type="common">Cellular slime mold</name>
    <name type="synonym">Polysphondylium pallidum</name>
    <dbReference type="NCBI Taxonomy" id="670386"/>
    <lineage>
        <taxon>Eukaryota</taxon>
        <taxon>Amoebozoa</taxon>
        <taxon>Evosea</taxon>
        <taxon>Eumycetozoa</taxon>
        <taxon>Dictyostelia</taxon>
        <taxon>Acytosteliales</taxon>
        <taxon>Acytosteliaceae</taxon>
        <taxon>Heterostelium</taxon>
    </lineage>
</organism>
<dbReference type="AlphaFoldDB" id="D3AX92"/>
<reference evidence="1 2" key="1">
    <citation type="journal article" date="2011" name="Genome Res.">
        <title>Phylogeny-wide analysis of social amoeba genomes highlights ancient origins for complex intercellular communication.</title>
        <authorList>
            <person name="Heidel A.J."/>
            <person name="Lawal H.M."/>
            <person name="Felder M."/>
            <person name="Schilde C."/>
            <person name="Helps N.R."/>
            <person name="Tunggal B."/>
            <person name="Rivero F."/>
            <person name="John U."/>
            <person name="Schleicher M."/>
            <person name="Eichinger L."/>
            <person name="Platzer M."/>
            <person name="Noegel A.A."/>
            <person name="Schaap P."/>
            <person name="Gloeckner G."/>
        </authorList>
    </citation>
    <scope>NUCLEOTIDE SEQUENCE [LARGE SCALE GENOMIC DNA]</scope>
    <source>
        <strain evidence="2">ATCC 26659 / Pp 5 / PN500</strain>
    </source>
</reference>
<dbReference type="EMBL" id="ADBJ01000003">
    <property type="protein sequence ID" value="EFA86161.1"/>
    <property type="molecule type" value="Genomic_DNA"/>
</dbReference>
<gene>
    <name evidence="1" type="ORF">PPL_00723</name>
</gene>
<keyword evidence="2" id="KW-1185">Reference proteome</keyword>
<protein>
    <submittedName>
        <fullName evidence="1">Uncharacterized protein</fullName>
    </submittedName>
</protein>